<dbReference type="Proteomes" id="UP001060771">
    <property type="component" value="Chromosome"/>
</dbReference>
<reference evidence="4" key="3">
    <citation type="submission" date="2022-09" db="EMBL/GenBank/DDBJ databases">
        <title>Complete genome sequence of Vulcanisaeta souniana.</title>
        <authorList>
            <person name="Kato S."/>
            <person name="Itoh T."/>
            <person name="Ohkuma M."/>
        </authorList>
    </citation>
    <scope>NUCLEOTIDE SEQUENCE [LARGE SCALE GENOMIC DNA]</scope>
    <source>
        <strain evidence="4">JCM 11219</strain>
    </source>
</reference>
<name>A0A830EFM1_9CREN</name>
<dbReference type="RefSeq" id="WP_188603274.1">
    <property type="nucleotide sequence ID" value="NZ_AP026830.1"/>
</dbReference>
<evidence type="ECO:0000313" key="1">
    <source>
        <dbReference type="EMBL" id="BDR93168.1"/>
    </source>
</evidence>
<reference evidence="2" key="1">
    <citation type="journal article" date="2014" name="Int. J. Syst. Evol. Microbiol.">
        <title>Complete genome sequence of Corynebacterium casei LMG S-19264T (=DSM 44701T), isolated from a smear-ripened cheese.</title>
        <authorList>
            <consortium name="US DOE Joint Genome Institute (JGI-PGF)"/>
            <person name="Walter F."/>
            <person name="Albersmeier A."/>
            <person name="Kalinowski J."/>
            <person name="Ruckert C."/>
        </authorList>
    </citation>
    <scope>NUCLEOTIDE SEQUENCE</scope>
    <source>
        <strain evidence="2">JCM 11219</strain>
    </source>
</reference>
<protein>
    <submittedName>
        <fullName evidence="2">Uncharacterized protein</fullName>
    </submittedName>
</protein>
<evidence type="ECO:0000313" key="2">
    <source>
        <dbReference type="EMBL" id="GGI78185.1"/>
    </source>
</evidence>
<dbReference type="GeneID" id="76207803"/>
<keyword evidence="4" id="KW-1185">Reference proteome</keyword>
<reference evidence="1" key="4">
    <citation type="journal article" date="2023" name="Microbiol. Resour. Announc.">
        <title>Complete Genome Sequence of Vulcanisaeta souniana Strain IC-059, a Hyperthermophilic Archaeon Isolated from Hot Spring Water in Japan.</title>
        <authorList>
            <person name="Kato S."/>
            <person name="Itoh T."/>
            <person name="Wu L."/>
            <person name="Ma J."/>
            <person name="Ohkuma M."/>
        </authorList>
    </citation>
    <scope>NUCLEOTIDE SEQUENCE</scope>
    <source>
        <strain evidence="1">JCM 11219</strain>
    </source>
</reference>
<accession>A0A830EFM1</accession>
<organism evidence="2 3">
    <name type="scientific">Vulcanisaeta souniana JCM 11219</name>
    <dbReference type="NCBI Taxonomy" id="1293586"/>
    <lineage>
        <taxon>Archaea</taxon>
        <taxon>Thermoproteota</taxon>
        <taxon>Thermoprotei</taxon>
        <taxon>Thermoproteales</taxon>
        <taxon>Thermoproteaceae</taxon>
        <taxon>Vulcanisaeta</taxon>
    </lineage>
</organism>
<proteinExistence type="predicted"/>
<dbReference type="EMBL" id="BMNM01000005">
    <property type="protein sequence ID" value="GGI78185.1"/>
    <property type="molecule type" value="Genomic_DNA"/>
</dbReference>
<dbReference type="EMBL" id="AP026830">
    <property type="protein sequence ID" value="BDR93168.1"/>
    <property type="molecule type" value="Genomic_DNA"/>
</dbReference>
<evidence type="ECO:0000313" key="4">
    <source>
        <dbReference type="Proteomes" id="UP001060771"/>
    </source>
</evidence>
<dbReference type="AlphaFoldDB" id="A0A830EFM1"/>
<reference evidence="2" key="2">
    <citation type="submission" date="2020-09" db="EMBL/GenBank/DDBJ databases">
        <authorList>
            <person name="Sun Q."/>
            <person name="Ohkuma M."/>
        </authorList>
    </citation>
    <scope>NUCLEOTIDE SEQUENCE</scope>
    <source>
        <strain evidence="2">JCM 11219</strain>
    </source>
</reference>
<gene>
    <name evidence="2" type="ORF">GCM10007112_13700</name>
    <name evidence="1" type="ORF">Vsou_22610</name>
</gene>
<dbReference type="Proteomes" id="UP000657075">
    <property type="component" value="Unassembled WGS sequence"/>
</dbReference>
<dbReference type="OrthoDB" id="40399at2157"/>
<evidence type="ECO:0000313" key="3">
    <source>
        <dbReference type="Proteomes" id="UP000657075"/>
    </source>
</evidence>
<sequence>MCSIDELIALAGDRLSVGYIGSMRFMDVKAVRGNLRLGGYMLLKVHGNLDVAPK</sequence>